<reference evidence="1" key="1">
    <citation type="submission" date="2021-05" db="EMBL/GenBank/DDBJ databases">
        <authorList>
            <person name="Alioto T."/>
            <person name="Alioto T."/>
            <person name="Gomez Garrido J."/>
        </authorList>
    </citation>
    <scope>NUCLEOTIDE SEQUENCE</scope>
</reference>
<sequence>MHQLAQVIVKLNQKKICNWIEGERILKIQTEDRQVRLKLSPRHLVQFLRHLLQEKLPRHCQRVMFQEMGQLNSKGQQSKEKIFLQESKALRRSTPLKLATIE</sequence>
<evidence type="ECO:0000313" key="1">
    <source>
        <dbReference type="EMBL" id="CAG6738408.1"/>
    </source>
</evidence>
<protein>
    <submittedName>
        <fullName evidence="1">Uncharacterized protein</fullName>
    </submittedName>
</protein>
<accession>A0A8D8Z0B3</accession>
<dbReference type="AlphaFoldDB" id="A0A8D8Z0B3"/>
<dbReference type="EMBL" id="HBUF01407708">
    <property type="protein sequence ID" value="CAG6738408.1"/>
    <property type="molecule type" value="Transcribed_RNA"/>
</dbReference>
<name>A0A8D8Z0B3_9HEMI</name>
<proteinExistence type="predicted"/>
<organism evidence="1">
    <name type="scientific">Cacopsylla melanoneura</name>
    <dbReference type="NCBI Taxonomy" id="428564"/>
    <lineage>
        <taxon>Eukaryota</taxon>
        <taxon>Metazoa</taxon>
        <taxon>Ecdysozoa</taxon>
        <taxon>Arthropoda</taxon>
        <taxon>Hexapoda</taxon>
        <taxon>Insecta</taxon>
        <taxon>Pterygota</taxon>
        <taxon>Neoptera</taxon>
        <taxon>Paraneoptera</taxon>
        <taxon>Hemiptera</taxon>
        <taxon>Sternorrhyncha</taxon>
        <taxon>Psylloidea</taxon>
        <taxon>Psyllidae</taxon>
        <taxon>Psyllinae</taxon>
        <taxon>Cacopsylla</taxon>
    </lineage>
</organism>